<dbReference type="PANTHER" id="PTHR47593:SF4">
    <property type="entry name" value="ZINC FINGER PROTEIN 7-LIKE"/>
    <property type="match status" value="1"/>
</dbReference>
<gene>
    <name evidence="3" type="ORF">F3Y22_tig00116968pilonHSYRG00076</name>
</gene>
<dbReference type="InterPro" id="IPR053266">
    <property type="entry name" value="Zinc_finger_protein_7"/>
</dbReference>
<evidence type="ECO:0000313" key="3">
    <source>
        <dbReference type="EMBL" id="KAE8658851.1"/>
    </source>
</evidence>
<feature type="domain" description="C2H2-type" evidence="2">
    <location>
        <begin position="132"/>
        <end position="159"/>
    </location>
</feature>
<evidence type="ECO:0000313" key="4">
    <source>
        <dbReference type="Proteomes" id="UP000436088"/>
    </source>
</evidence>
<accession>A0A6A2WJT3</accession>
<keyword evidence="1" id="KW-0863">Zinc-finger</keyword>
<dbReference type="SUPFAM" id="SSF57667">
    <property type="entry name" value="beta-beta-alpha zinc fingers"/>
    <property type="match status" value="1"/>
</dbReference>
<protein>
    <recommendedName>
        <fullName evidence="2">C2H2-type domain-containing protein</fullName>
    </recommendedName>
</protein>
<dbReference type="InterPro" id="IPR013087">
    <property type="entry name" value="Znf_C2H2_type"/>
</dbReference>
<reference evidence="3" key="1">
    <citation type="submission" date="2019-09" db="EMBL/GenBank/DDBJ databases">
        <title>Draft genome information of white flower Hibiscus syriacus.</title>
        <authorList>
            <person name="Kim Y.-M."/>
        </authorList>
    </citation>
    <scope>NUCLEOTIDE SEQUENCE [LARGE SCALE GENOMIC DNA]</scope>
    <source>
        <strain evidence="3">YM2019G1</strain>
    </source>
</reference>
<organism evidence="3 4">
    <name type="scientific">Hibiscus syriacus</name>
    <name type="common">Rose of Sharon</name>
    <dbReference type="NCBI Taxonomy" id="106335"/>
    <lineage>
        <taxon>Eukaryota</taxon>
        <taxon>Viridiplantae</taxon>
        <taxon>Streptophyta</taxon>
        <taxon>Embryophyta</taxon>
        <taxon>Tracheophyta</taxon>
        <taxon>Spermatophyta</taxon>
        <taxon>Magnoliopsida</taxon>
        <taxon>eudicotyledons</taxon>
        <taxon>Gunneridae</taxon>
        <taxon>Pentapetalae</taxon>
        <taxon>rosids</taxon>
        <taxon>malvids</taxon>
        <taxon>Malvales</taxon>
        <taxon>Malvaceae</taxon>
        <taxon>Malvoideae</taxon>
        <taxon>Hibiscus</taxon>
    </lineage>
</organism>
<dbReference type="Proteomes" id="UP000436088">
    <property type="component" value="Unassembled WGS sequence"/>
</dbReference>
<keyword evidence="1" id="KW-0862">Zinc</keyword>
<keyword evidence="4" id="KW-1185">Reference proteome</keyword>
<dbReference type="PROSITE" id="PS50157">
    <property type="entry name" value="ZINC_FINGER_C2H2_2"/>
    <property type="match status" value="1"/>
</dbReference>
<keyword evidence="1" id="KW-0479">Metal-binding</keyword>
<evidence type="ECO:0000259" key="2">
    <source>
        <dbReference type="PROSITE" id="PS50157"/>
    </source>
</evidence>
<dbReference type="AlphaFoldDB" id="A0A6A2WJT3"/>
<proteinExistence type="predicted"/>
<sequence>MNPSIGIFRKRNIYIMAGNSYNFKDDDMSVLKLLSHHIDSLVARNLRAVKRYKQKRLPFYLYGGKGDNTINSAQEYQFQLKGVAEMTNNHQIDDGNGGGDSTDWLNLSLGRHEDIVASKSGFQSKYAPNKVFSCNFCRRKFCSSQALGGHQNAHKRERGVVRRFQAERLIAMMGFPVNKPMAQSLGVQTHSLVRQLNTDWRPVLARFNDSNKEIVGSCTGSIDREISLKWPGSYHVDSQPSKPPQEQLKLNLDLRL</sequence>
<dbReference type="EMBL" id="VEPZ02001741">
    <property type="protein sequence ID" value="KAE8658851.1"/>
    <property type="molecule type" value="Genomic_DNA"/>
</dbReference>
<dbReference type="PROSITE" id="PS00028">
    <property type="entry name" value="ZINC_FINGER_C2H2_1"/>
    <property type="match status" value="1"/>
</dbReference>
<dbReference type="GO" id="GO:0008270">
    <property type="term" value="F:zinc ion binding"/>
    <property type="evidence" value="ECO:0007669"/>
    <property type="project" value="UniProtKB-KW"/>
</dbReference>
<dbReference type="Gene3D" id="3.30.160.60">
    <property type="entry name" value="Classic Zinc Finger"/>
    <property type="match status" value="1"/>
</dbReference>
<dbReference type="PANTHER" id="PTHR47593">
    <property type="entry name" value="ZINC FINGER PROTEIN 4-LIKE"/>
    <property type="match status" value="1"/>
</dbReference>
<dbReference type="InterPro" id="IPR036236">
    <property type="entry name" value="Znf_C2H2_sf"/>
</dbReference>
<evidence type="ECO:0000256" key="1">
    <source>
        <dbReference type="PROSITE-ProRule" id="PRU00042"/>
    </source>
</evidence>
<comment type="caution">
    <text evidence="3">The sequence shown here is derived from an EMBL/GenBank/DDBJ whole genome shotgun (WGS) entry which is preliminary data.</text>
</comment>
<name>A0A6A2WJT3_HIBSY</name>